<dbReference type="AlphaFoldDB" id="A0A0B0MES4"/>
<proteinExistence type="predicted"/>
<dbReference type="EMBL" id="JRRC01022364">
    <property type="protein sequence ID" value="KHF97933.1"/>
    <property type="molecule type" value="Genomic_DNA"/>
</dbReference>
<accession>A0A0B0MES4</accession>
<reference evidence="2" key="1">
    <citation type="submission" date="2014-09" db="EMBL/GenBank/DDBJ databases">
        <authorList>
            <person name="Mudge J."/>
            <person name="Ramaraj T."/>
            <person name="Lindquist I.E."/>
            <person name="Bharti A.K."/>
            <person name="Sundararajan A."/>
            <person name="Cameron C.T."/>
            <person name="Woodward J.E."/>
            <person name="May G.D."/>
            <person name="Brubaker C."/>
            <person name="Broadhvest J."/>
            <person name="Wilkins T.A."/>
        </authorList>
    </citation>
    <scope>NUCLEOTIDE SEQUENCE</scope>
    <source>
        <strain evidence="2">cv. AKA8401</strain>
    </source>
</reference>
<organism evidence="1 2">
    <name type="scientific">Gossypium arboreum</name>
    <name type="common">Tree cotton</name>
    <name type="synonym">Gossypium nanking</name>
    <dbReference type="NCBI Taxonomy" id="29729"/>
    <lineage>
        <taxon>Eukaryota</taxon>
        <taxon>Viridiplantae</taxon>
        <taxon>Streptophyta</taxon>
        <taxon>Embryophyta</taxon>
        <taxon>Tracheophyta</taxon>
        <taxon>Spermatophyta</taxon>
        <taxon>Magnoliopsida</taxon>
        <taxon>eudicotyledons</taxon>
        <taxon>Gunneridae</taxon>
        <taxon>Pentapetalae</taxon>
        <taxon>rosids</taxon>
        <taxon>malvids</taxon>
        <taxon>Malvales</taxon>
        <taxon>Malvaceae</taxon>
        <taxon>Malvoideae</taxon>
        <taxon>Gossypium</taxon>
    </lineage>
</organism>
<gene>
    <name evidence="1" type="ORF">F383_37424</name>
</gene>
<sequence>MCLVMSHNPNLVLDMG</sequence>
<name>A0A0B0MES4_GOSAR</name>
<evidence type="ECO:0000313" key="1">
    <source>
        <dbReference type="EMBL" id="KHF97933.1"/>
    </source>
</evidence>
<protein>
    <submittedName>
        <fullName evidence="1">Uncharacterized protein</fullName>
    </submittedName>
</protein>
<comment type="caution">
    <text evidence="1">The sequence shown here is derived from an EMBL/GenBank/DDBJ whole genome shotgun (WGS) entry which is preliminary data.</text>
</comment>
<keyword evidence="2" id="KW-1185">Reference proteome</keyword>
<dbReference type="Proteomes" id="UP000032142">
    <property type="component" value="Unassembled WGS sequence"/>
</dbReference>
<evidence type="ECO:0000313" key="2">
    <source>
        <dbReference type="Proteomes" id="UP000032142"/>
    </source>
</evidence>